<evidence type="ECO:0000313" key="2">
    <source>
        <dbReference type="Proteomes" id="UP000198318"/>
    </source>
</evidence>
<gene>
    <name evidence="1" type="ORF">SAMN05443665_104113</name>
</gene>
<dbReference type="AlphaFoldDB" id="A0A239NGH5"/>
<dbReference type="RefSeq" id="WP_089329781.1">
    <property type="nucleotide sequence ID" value="NZ_FZOR01000041.1"/>
</dbReference>
<protein>
    <submittedName>
        <fullName evidence="1">HEXXH motif-containing protein</fullName>
    </submittedName>
</protein>
<name>A0A239NGH5_9ACTN</name>
<evidence type="ECO:0000313" key="1">
    <source>
        <dbReference type="EMBL" id="SNT53965.1"/>
    </source>
</evidence>
<dbReference type="Proteomes" id="UP000198318">
    <property type="component" value="Unassembled WGS sequence"/>
</dbReference>
<sequence length="442" mass="47385">MEIRYHRPPADLLRELAAGGGGVAAMRMLGGIQASRHLLLVRGVAETARASGDPRTAGRVGAAYEMLADLQAVHPEAVRQVICHPAVGAWAGRAIRDARLHRSYGGLERLSALAAAAAVRAGARATVSVPAPDGRLMLPSLGMAVLGPVSHATVRVASGQGLVEASGTRVAIPADPESDAPGWLGLRRLRVSSAGLTLDVLLDDLDPYRLPGMPVRGRLPEPELARWKDDLAAAWRILVLRHGPTAAEIGAGIRAVTPLTGPRTGQVSASSREAHGSLAFSTTGEARELALIMAHEVQHAKLAALIEAVPMIRPGHDRRYYAPWRDDPRPVYGLLQGAYAHLGVAGFWRRERRRRPGDMHAHTEFERWRTAALVASESLLDGDGLTPAGAGFAGGMLETLRLWGREPVPAPAMRLARRRAARHRALWLRRHGHHLAAPRNPG</sequence>
<dbReference type="EMBL" id="FZOR01000041">
    <property type="protein sequence ID" value="SNT53965.1"/>
    <property type="molecule type" value="Genomic_DNA"/>
</dbReference>
<proteinExistence type="predicted"/>
<accession>A0A239NGH5</accession>
<keyword evidence="2" id="KW-1185">Reference proteome</keyword>
<reference evidence="1 2" key="1">
    <citation type="submission" date="2017-06" db="EMBL/GenBank/DDBJ databases">
        <authorList>
            <person name="Kim H.J."/>
            <person name="Triplett B.A."/>
        </authorList>
    </citation>
    <scope>NUCLEOTIDE SEQUENCE [LARGE SCALE GENOMIC DNA]</scope>
    <source>
        <strain evidence="1 2">DSM 44715</strain>
    </source>
</reference>
<dbReference type="OrthoDB" id="796761at2"/>
<dbReference type="NCBIfam" id="TIGR04267">
    <property type="entry name" value="mod_HExxH"/>
    <property type="match status" value="1"/>
</dbReference>
<dbReference type="InterPro" id="IPR026337">
    <property type="entry name" value="AKG_HExxH"/>
</dbReference>
<organism evidence="1 2">
    <name type="scientific">Actinomadura meyerae</name>
    <dbReference type="NCBI Taxonomy" id="240840"/>
    <lineage>
        <taxon>Bacteria</taxon>
        <taxon>Bacillati</taxon>
        <taxon>Actinomycetota</taxon>
        <taxon>Actinomycetes</taxon>
        <taxon>Streptosporangiales</taxon>
        <taxon>Thermomonosporaceae</taxon>
        <taxon>Actinomadura</taxon>
    </lineage>
</organism>